<keyword evidence="5 7" id="KW-1133">Transmembrane helix</keyword>
<gene>
    <name evidence="9" type="ORF">SAMN05660976_02089</name>
</gene>
<keyword evidence="10" id="KW-1185">Reference proteome</keyword>
<keyword evidence="2 7" id="KW-0813">Transport</keyword>
<dbReference type="RefSeq" id="WP_055503108.1">
    <property type="nucleotide sequence ID" value="NZ_BBZG01000001.1"/>
</dbReference>
<dbReference type="Proteomes" id="UP000198953">
    <property type="component" value="Unassembled WGS sequence"/>
</dbReference>
<dbReference type="InterPro" id="IPR045621">
    <property type="entry name" value="BPD_transp_1_N"/>
</dbReference>
<feature type="transmembrane region" description="Helical" evidence="7">
    <location>
        <begin position="293"/>
        <end position="319"/>
    </location>
</feature>
<name>A0A1H7NLA3_9ACTN</name>
<evidence type="ECO:0000256" key="6">
    <source>
        <dbReference type="ARBA" id="ARBA00023136"/>
    </source>
</evidence>
<dbReference type="SUPFAM" id="SSF161098">
    <property type="entry name" value="MetI-like"/>
    <property type="match status" value="1"/>
</dbReference>
<proteinExistence type="inferred from homology"/>
<keyword evidence="6 7" id="KW-0472">Membrane</keyword>
<comment type="similarity">
    <text evidence="7">Belongs to the binding-protein-dependent transport system permease family.</text>
</comment>
<evidence type="ECO:0000313" key="9">
    <source>
        <dbReference type="EMBL" id="SEL24109.1"/>
    </source>
</evidence>
<feature type="domain" description="ABC transmembrane type-1" evidence="8">
    <location>
        <begin position="107"/>
        <end position="316"/>
    </location>
</feature>
<sequence length="326" mass="35152">MLRFLIRRTLAAAVILMIISAVTFLLFYAIPADPARLACGKVCPPETLAQARHNLGIDKPLMVQFVSWVVAIFVGRDYEGLGHCPAPCLGYSFVNRQPVFDTIIDRLPATLALTVGAAVIFLLFGVATGVIAALRQGKALDKIASVSSLIGASVQIYFVGTLLMYFFVYQLHVFAQPKYIPITEDPVGWFSGLLLPWIVLAIIFTANYTRMTRSTMVETLSEDYVRTARAKGMSGASVVLRFALRGTLTPIVTIFGVDLGTLIGGAIITETTFGLQGLGRLSLNAVNNSDLPLLMAVVLVAAAAIVVMNVVVDALYAVIDPRVRLS</sequence>
<evidence type="ECO:0000313" key="10">
    <source>
        <dbReference type="Proteomes" id="UP000198953"/>
    </source>
</evidence>
<dbReference type="Gene3D" id="1.10.3720.10">
    <property type="entry name" value="MetI-like"/>
    <property type="match status" value="1"/>
</dbReference>
<dbReference type="PANTHER" id="PTHR43163:SF6">
    <property type="entry name" value="DIPEPTIDE TRANSPORT SYSTEM PERMEASE PROTEIN DPPB-RELATED"/>
    <property type="match status" value="1"/>
</dbReference>
<dbReference type="Pfam" id="PF19300">
    <property type="entry name" value="BPD_transp_1_N"/>
    <property type="match status" value="1"/>
</dbReference>
<evidence type="ECO:0000256" key="7">
    <source>
        <dbReference type="RuleBase" id="RU363032"/>
    </source>
</evidence>
<dbReference type="Pfam" id="PF00528">
    <property type="entry name" value="BPD_transp_1"/>
    <property type="match status" value="1"/>
</dbReference>
<feature type="transmembrane region" description="Helical" evidence="7">
    <location>
        <begin position="111"/>
        <end position="134"/>
    </location>
</feature>
<dbReference type="InterPro" id="IPR035906">
    <property type="entry name" value="MetI-like_sf"/>
</dbReference>
<dbReference type="EMBL" id="FOBF01000004">
    <property type="protein sequence ID" value="SEL24109.1"/>
    <property type="molecule type" value="Genomic_DNA"/>
</dbReference>
<dbReference type="GO" id="GO:0055085">
    <property type="term" value="P:transmembrane transport"/>
    <property type="evidence" value="ECO:0007669"/>
    <property type="project" value="InterPro"/>
</dbReference>
<feature type="transmembrane region" description="Helical" evidence="7">
    <location>
        <begin position="187"/>
        <end position="206"/>
    </location>
</feature>
<evidence type="ECO:0000256" key="3">
    <source>
        <dbReference type="ARBA" id="ARBA00022475"/>
    </source>
</evidence>
<dbReference type="PANTHER" id="PTHR43163">
    <property type="entry name" value="DIPEPTIDE TRANSPORT SYSTEM PERMEASE PROTEIN DPPB-RELATED"/>
    <property type="match status" value="1"/>
</dbReference>
<protein>
    <submittedName>
        <fullName evidence="9">Peptide/nickel transport system permease protein</fullName>
    </submittedName>
</protein>
<evidence type="ECO:0000256" key="1">
    <source>
        <dbReference type="ARBA" id="ARBA00004651"/>
    </source>
</evidence>
<dbReference type="AlphaFoldDB" id="A0A1H7NLA3"/>
<accession>A0A1H7NLA3</accession>
<evidence type="ECO:0000256" key="5">
    <source>
        <dbReference type="ARBA" id="ARBA00022989"/>
    </source>
</evidence>
<evidence type="ECO:0000256" key="2">
    <source>
        <dbReference type="ARBA" id="ARBA00022448"/>
    </source>
</evidence>
<dbReference type="InterPro" id="IPR000515">
    <property type="entry name" value="MetI-like"/>
</dbReference>
<keyword evidence="3" id="KW-1003">Cell membrane</keyword>
<keyword evidence="4 7" id="KW-0812">Transmembrane</keyword>
<dbReference type="CDD" id="cd06261">
    <property type="entry name" value="TM_PBP2"/>
    <property type="match status" value="1"/>
</dbReference>
<dbReference type="STRING" id="46177.SAMN05660976_02089"/>
<dbReference type="PROSITE" id="PS50928">
    <property type="entry name" value="ABC_TM1"/>
    <property type="match status" value="1"/>
</dbReference>
<feature type="transmembrane region" description="Helical" evidence="7">
    <location>
        <begin position="146"/>
        <end position="167"/>
    </location>
</feature>
<dbReference type="GO" id="GO:0005886">
    <property type="term" value="C:plasma membrane"/>
    <property type="evidence" value="ECO:0007669"/>
    <property type="project" value="UniProtKB-SubCell"/>
</dbReference>
<dbReference type="OrthoDB" id="9778910at2"/>
<evidence type="ECO:0000259" key="8">
    <source>
        <dbReference type="PROSITE" id="PS50928"/>
    </source>
</evidence>
<feature type="transmembrane region" description="Helical" evidence="7">
    <location>
        <begin position="251"/>
        <end position="273"/>
    </location>
</feature>
<feature type="transmembrane region" description="Helical" evidence="7">
    <location>
        <begin position="9"/>
        <end position="30"/>
    </location>
</feature>
<comment type="subcellular location">
    <subcellularLocation>
        <location evidence="1 7">Cell membrane</location>
        <topology evidence="1 7">Multi-pass membrane protein</topology>
    </subcellularLocation>
</comment>
<reference evidence="9 10" key="1">
    <citation type="submission" date="2016-10" db="EMBL/GenBank/DDBJ databases">
        <authorList>
            <person name="de Groot N.N."/>
        </authorList>
    </citation>
    <scope>NUCLEOTIDE SEQUENCE [LARGE SCALE GENOMIC DNA]</scope>
    <source>
        <strain evidence="9 10">DSM 43357</strain>
    </source>
</reference>
<evidence type="ECO:0000256" key="4">
    <source>
        <dbReference type="ARBA" id="ARBA00022692"/>
    </source>
</evidence>
<organism evidence="9 10">
    <name type="scientific">Nonomuraea pusilla</name>
    <dbReference type="NCBI Taxonomy" id="46177"/>
    <lineage>
        <taxon>Bacteria</taxon>
        <taxon>Bacillati</taxon>
        <taxon>Actinomycetota</taxon>
        <taxon>Actinomycetes</taxon>
        <taxon>Streptosporangiales</taxon>
        <taxon>Streptosporangiaceae</taxon>
        <taxon>Nonomuraea</taxon>
    </lineage>
</organism>